<dbReference type="InParanoid" id="C7Q0M3"/>
<dbReference type="KEGG" id="cai:Caci_0716"/>
<evidence type="ECO:0000313" key="2">
    <source>
        <dbReference type="Proteomes" id="UP000000851"/>
    </source>
</evidence>
<accession>C7Q0M3</accession>
<dbReference type="HOGENOM" id="CLU_2932779_0_0_11"/>
<dbReference type="Proteomes" id="UP000000851">
    <property type="component" value="Chromosome"/>
</dbReference>
<evidence type="ECO:0000313" key="1">
    <source>
        <dbReference type="EMBL" id="ACU69651.1"/>
    </source>
</evidence>
<dbReference type="EMBL" id="CP001700">
    <property type="protein sequence ID" value="ACU69651.1"/>
    <property type="molecule type" value="Genomic_DNA"/>
</dbReference>
<organism evidence="1 2">
    <name type="scientific">Catenulispora acidiphila (strain DSM 44928 / JCM 14897 / NBRC 102108 / NRRL B-24433 / ID139908)</name>
    <dbReference type="NCBI Taxonomy" id="479433"/>
    <lineage>
        <taxon>Bacteria</taxon>
        <taxon>Bacillati</taxon>
        <taxon>Actinomycetota</taxon>
        <taxon>Actinomycetes</taxon>
        <taxon>Catenulisporales</taxon>
        <taxon>Catenulisporaceae</taxon>
        <taxon>Catenulispora</taxon>
    </lineage>
</organism>
<name>C7Q0M3_CATAD</name>
<proteinExistence type="predicted"/>
<sequence length="60" mass="6585">MPNEKLAGTTEQKREIFDSIDHHAYLDAIGEALPAPATDSWLELMNGYVEVEPGDSARLA</sequence>
<protein>
    <submittedName>
        <fullName evidence="1">Uncharacterized protein</fullName>
    </submittedName>
</protein>
<gene>
    <name evidence="1" type="ordered locus">Caci_0716</name>
</gene>
<keyword evidence="2" id="KW-1185">Reference proteome</keyword>
<reference evidence="1 2" key="1">
    <citation type="journal article" date="2009" name="Stand. Genomic Sci.">
        <title>Complete genome sequence of Catenulispora acidiphila type strain (ID 139908).</title>
        <authorList>
            <person name="Copeland A."/>
            <person name="Lapidus A."/>
            <person name="Glavina Del Rio T."/>
            <person name="Nolan M."/>
            <person name="Lucas S."/>
            <person name="Chen F."/>
            <person name="Tice H."/>
            <person name="Cheng J.F."/>
            <person name="Bruce D."/>
            <person name="Goodwin L."/>
            <person name="Pitluck S."/>
            <person name="Mikhailova N."/>
            <person name="Pati A."/>
            <person name="Ivanova N."/>
            <person name="Mavromatis K."/>
            <person name="Chen A."/>
            <person name="Palaniappan K."/>
            <person name="Chain P."/>
            <person name="Land M."/>
            <person name="Hauser L."/>
            <person name="Chang Y.J."/>
            <person name="Jeffries C.D."/>
            <person name="Chertkov O."/>
            <person name="Brettin T."/>
            <person name="Detter J.C."/>
            <person name="Han C."/>
            <person name="Ali Z."/>
            <person name="Tindall B.J."/>
            <person name="Goker M."/>
            <person name="Bristow J."/>
            <person name="Eisen J.A."/>
            <person name="Markowitz V."/>
            <person name="Hugenholtz P."/>
            <person name="Kyrpides N.C."/>
            <person name="Klenk H.P."/>
        </authorList>
    </citation>
    <scope>NUCLEOTIDE SEQUENCE [LARGE SCALE GENOMIC DNA]</scope>
    <source>
        <strain evidence="2">DSM 44928 / JCM 14897 / NBRC 102108 / NRRL B-24433 / ID139908</strain>
    </source>
</reference>
<dbReference type="AlphaFoldDB" id="C7Q0M3"/>